<name>A0ABS9K9C0_9BACT</name>
<keyword evidence="1" id="KW-0812">Transmembrane</keyword>
<evidence type="ECO:0000256" key="1">
    <source>
        <dbReference type="SAM" id="Phobius"/>
    </source>
</evidence>
<evidence type="ECO:0000313" key="3">
    <source>
        <dbReference type="Proteomes" id="UP001165366"/>
    </source>
</evidence>
<feature type="transmembrane region" description="Helical" evidence="1">
    <location>
        <begin position="93"/>
        <end position="121"/>
    </location>
</feature>
<protein>
    <recommendedName>
        <fullName evidence="4">Succinate dehydrogenase</fullName>
    </recommendedName>
</protein>
<gene>
    <name evidence="2" type="ORF">L6773_02610</name>
</gene>
<proteinExistence type="predicted"/>
<feature type="transmembrane region" description="Helical" evidence="1">
    <location>
        <begin position="48"/>
        <end position="73"/>
    </location>
</feature>
<reference evidence="2" key="1">
    <citation type="submission" date="2022-01" db="EMBL/GenBank/DDBJ databases">
        <authorList>
            <person name="Wang Y."/>
        </authorList>
    </citation>
    <scope>NUCLEOTIDE SEQUENCE</scope>
    <source>
        <strain evidence="2">WB101</strain>
    </source>
</reference>
<keyword evidence="3" id="KW-1185">Reference proteome</keyword>
<dbReference type="Proteomes" id="UP001165366">
    <property type="component" value="Unassembled WGS sequence"/>
</dbReference>
<dbReference type="EMBL" id="JAKLWS010000002">
    <property type="protein sequence ID" value="MCG2587442.1"/>
    <property type="molecule type" value="Genomic_DNA"/>
</dbReference>
<feature type="transmembrane region" description="Helical" evidence="1">
    <location>
        <begin position="16"/>
        <end position="36"/>
    </location>
</feature>
<accession>A0ABS9K9C0</accession>
<reference evidence="2" key="2">
    <citation type="submission" date="2024-05" db="EMBL/GenBank/DDBJ databases">
        <title>Rhodohalobacter halophilus gen. nov., sp. nov., a moderately halophilic member of the family Balneolaceae.</title>
        <authorList>
            <person name="Xia J."/>
        </authorList>
    </citation>
    <scope>NUCLEOTIDE SEQUENCE</scope>
    <source>
        <strain evidence="2">WB101</strain>
    </source>
</reference>
<organism evidence="2 3">
    <name type="scientific">Rhodohalobacter sulfatireducens</name>
    <dbReference type="NCBI Taxonomy" id="2911366"/>
    <lineage>
        <taxon>Bacteria</taxon>
        <taxon>Pseudomonadati</taxon>
        <taxon>Balneolota</taxon>
        <taxon>Balneolia</taxon>
        <taxon>Balneolales</taxon>
        <taxon>Balneolaceae</taxon>
        <taxon>Rhodohalobacter</taxon>
    </lineage>
</organism>
<evidence type="ECO:0000313" key="2">
    <source>
        <dbReference type="EMBL" id="MCG2587442.1"/>
    </source>
</evidence>
<keyword evidence="1" id="KW-0472">Membrane</keyword>
<keyword evidence="1" id="KW-1133">Transmembrane helix</keyword>
<comment type="caution">
    <text evidence="2">The sequence shown here is derived from an EMBL/GenBank/DDBJ whole genome shotgun (WGS) entry which is preliminary data.</text>
</comment>
<dbReference type="RefSeq" id="WP_237852286.1">
    <property type="nucleotide sequence ID" value="NZ_JAKLWS010000002.1"/>
</dbReference>
<evidence type="ECO:0008006" key="4">
    <source>
        <dbReference type="Google" id="ProtNLM"/>
    </source>
</evidence>
<sequence length="122" mass="14362">MSTSELSESNYRRIAYINWALSVPLLLIFSWPFYFLCEIFHIYKAISFPGSIIFGLPFMLTILHGHVTMALGASHRQHYYAWLKERPLTYGLLFHNIIISTRFRLSLFFLSMFILLIGFIFT</sequence>